<dbReference type="EMBL" id="NBIU01000004">
    <property type="protein sequence ID" value="PZT48712.1"/>
    <property type="molecule type" value="Genomic_DNA"/>
</dbReference>
<dbReference type="Proteomes" id="UP000249746">
    <property type="component" value="Unassembled WGS sequence"/>
</dbReference>
<dbReference type="RefSeq" id="WP_111229232.1">
    <property type="nucleotide sequence ID" value="NZ_NBIU01000004.1"/>
</dbReference>
<reference evidence="2 3" key="1">
    <citation type="submission" date="2017-03" db="EMBL/GenBank/DDBJ databases">
        <title>Genomic and clinical evidence uncovers the enterohepatic species Helicobacter valdiviensis as a potential human intestinal pathogen.</title>
        <authorList>
            <person name="Fresia P."/>
            <person name="Jara R."/>
            <person name="Sierra R."/>
            <person name="Ferres I."/>
            <person name="Greif G."/>
            <person name="Iraola G."/>
            <person name="Collado L."/>
        </authorList>
    </citation>
    <scope>NUCLEOTIDE SEQUENCE [LARGE SCALE GENOMIC DNA]</scope>
    <source>
        <strain evidence="2 3">WBE14</strain>
    </source>
</reference>
<dbReference type="AlphaFoldDB" id="A0A2W6MWJ5"/>
<organism evidence="2 3">
    <name type="scientific">Helicobacter valdiviensis</name>
    <dbReference type="NCBI Taxonomy" id="1458358"/>
    <lineage>
        <taxon>Bacteria</taxon>
        <taxon>Pseudomonadati</taxon>
        <taxon>Campylobacterota</taxon>
        <taxon>Epsilonproteobacteria</taxon>
        <taxon>Campylobacterales</taxon>
        <taxon>Helicobacteraceae</taxon>
        <taxon>Helicobacter</taxon>
    </lineage>
</organism>
<keyword evidence="1" id="KW-0732">Signal</keyword>
<name>A0A2W6MWJ5_9HELI</name>
<sequence length="401" mass="46188">MKIFRVLATFLLVGSVLAFSSEVKVGENIKGKEAVEKIKNTSKDLKPTLKVSKAKELKSAIGGQYPFSTFEIDTTKESLLALKDASGNPIVYIAYTNNEIVNTGDKIAIIDALQTEAKNFYIQEWNSQTQKLEGRNVNAYEYYNGGHNFNAAYTQWGRPHSNSFGMWVKFTNYPKEPVTIFSRDENIESVKGYRTDYFHFRLLSSGLLSISSKITDYSVDVITTKKPIPLNKWVYIQATQEMLNYQIGWKAQDGSDEELVSDTFVKDTLEMKDEDQNLPNSKYSIQRNRLFDLDSIRLYCQNNPNNVALQEAFYNPEVKMFELMNNYNAKEKLLSFAYYRHADKENQPIFYSIEVLAVEAYNLLATGKSDIVSYEDFDIYYDENTLNIIVIDFRNHRRGAW</sequence>
<comment type="caution">
    <text evidence="2">The sequence shown here is derived from an EMBL/GenBank/DDBJ whole genome shotgun (WGS) entry which is preliminary data.</text>
</comment>
<dbReference type="OrthoDB" id="5315263at2"/>
<evidence type="ECO:0000256" key="1">
    <source>
        <dbReference type="SAM" id="SignalP"/>
    </source>
</evidence>
<keyword evidence="3" id="KW-1185">Reference proteome</keyword>
<accession>A0A2W6MWJ5</accession>
<feature type="chain" id="PRO_5016170857" evidence="1">
    <location>
        <begin position="21"/>
        <end position="401"/>
    </location>
</feature>
<feature type="signal peptide" evidence="1">
    <location>
        <begin position="1"/>
        <end position="20"/>
    </location>
</feature>
<gene>
    <name evidence="2" type="ORF">B6S12_02395</name>
</gene>
<evidence type="ECO:0000313" key="3">
    <source>
        <dbReference type="Proteomes" id="UP000249746"/>
    </source>
</evidence>
<proteinExistence type="predicted"/>
<evidence type="ECO:0000313" key="2">
    <source>
        <dbReference type="EMBL" id="PZT48712.1"/>
    </source>
</evidence>
<protein>
    <submittedName>
        <fullName evidence="2">Uncharacterized protein</fullName>
    </submittedName>
</protein>